<dbReference type="AlphaFoldDB" id="A0A285GJQ8"/>
<sequence length="200" mass="21502">MIAVIRSELYRTLSIRSSWVSLAGTIALAMVFGFLSADFWSLFAGLGAFGIAVVTTSAHYQHRTAVLLFLGRPRRLAVLAGQCVAAVLIAVALAVISGFTFIGGQESKQFTGTLIAVPMIALFGVANATLVRRPLWLFVGYISFITFVEGLLGQLKDPWPFTSFLDAAGGKPEGLLKFTLWTVLAMAGAIWSIRRDLSGD</sequence>
<dbReference type="EMBL" id="OBDY01000002">
    <property type="protein sequence ID" value="SNY23695.1"/>
    <property type="molecule type" value="Genomic_DNA"/>
</dbReference>
<gene>
    <name evidence="2" type="ORF">SAMN05421748_10282</name>
</gene>
<keyword evidence="3" id="KW-1185">Reference proteome</keyword>
<dbReference type="RefSeq" id="WP_097318864.1">
    <property type="nucleotide sequence ID" value="NZ_OBDY01000002.1"/>
</dbReference>
<feature type="transmembrane region" description="Helical" evidence="1">
    <location>
        <begin position="110"/>
        <end position="128"/>
    </location>
</feature>
<feature type="transmembrane region" description="Helical" evidence="1">
    <location>
        <begin position="175"/>
        <end position="193"/>
    </location>
</feature>
<evidence type="ECO:0000313" key="2">
    <source>
        <dbReference type="EMBL" id="SNY23695.1"/>
    </source>
</evidence>
<evidence type="ECO:0000256" key="1">
    <source>
        <dbReference type="SAM" id="Phobius"/>
    </source>
</evidence>
<organism evidence="2 3">
    <name type="scientific">Paractinoplanes atraurantiacus</name>
    <dbReference type="NCBI Taxonomy" id="1036182"/>
    <lineage>
        <taxon>Bacteria</taxon>
        <taxon>Bacillati</taxon>
        <taxon>Actinomycetota</taxon>
        <taxon>Actinomycetes</taxon>
        <taxon>Micromonosporales</taxon>
        <taxon>Micromonosporaceae</taxon>
        <taxon>Paractinoplanes</taxon>
    </lineage>
</organism>
<feature type="transmembrane region" description="Helical" evidence="1">
    <location>
        <begin position="135"/>
        <end position="155"/>
    </location>
</feature>
<keyword evidence="1" id="KW-0472">Membrane</keyword>
<accession>A0A285GJQ8</accession>
<keyword evidence="1" id="KW-0812">Transmembrane</keyword>
<feature type="transmembrane region" description="Helical" evidence="1">
    <location>
        <begin position="79"/>
        <end position="104"/>
    </location>
</feature>
<keyword evidence="2" id="KW-0547">Nucleotide-binding</keyword>
<protein>
    <submittedName>
        <fullName evidence="2">ABC-2 type transport system ATP-binding protein</fullName>
    </submittedName>
</protein>
<name>A0A285GJQ8_9ACTN</name>
<evidence type="ECO:0000313" key="3">
    <source>
        <dbReference type="Proteomes" id="UP000219612"/>
    </source>
</evidence>
<dbReference type="Proteomes" id="UP000219612">
    <property type="component" value="Unassembled WGS sequence"/>
</dbReference>
<dbReference type="GO" id="GO:0005524">
    <property type="term" value="F:ATP binding"/>
    <property type="evidence" value="ECO:0007669"/>
    <property type="project" value="UniProtKB-KW"/>
</dbReference>
<reference evidence="2 3" key="1">
    <citation type="submission" date="2017-09" db="EMBL/GenBank/DDBJ databases">
        <authorList>
            <person name="Ehlers B."/>
            <person name="Leendertz F.H."/>
        </authorList>
    </citation>
    <scope>NUCLEOTIDE SEQUENCE [LARGE SCALE GENOMIC DNA]</scope>
    <source>
        <strain evidence="2 3">CGMCC 4.6857</strain>
    </source>
</reference>
<dbReference type="OrthoDB" id="3295418at2"/>
<feature type="transmembrane region" description="Helical" evidence="1">
    <location>
        <begin position="12"/>
        <end position="33"/>
    </location>
</feature>
<feature type="transmembrane region" description="Helical" evidence="1">
    <location>
        <begin position="39"/>
        <end position="58"/>
    </location>
</feature>
<keyword evidence="1" id="KW-1133">Transmembrane helix</keyword>
<proteinExistence type="predicted"/>
<keyword evidence="2" id="KW-0067">ATP-binding</keyword>